<dbReference type="OrthoDB" id="6698127at2"/>
<name>A0A4R1XSX1_ACICA</name>
<evidence type="ECO:0000313" key="1">
    <source>
        <dbReference type="EMBL" id="TCM66966.1"/>
    </source>
</evidence>
<dbReference type="AlphaFoldDB" id="A0A4R1XSX1"/>
<protein>
    <submittedName>
        <fullName evidence="1">Uncharacterized protein</fullName>
    </submittedName>
</protein>
<sequence>MTFQLIQVKNHQANVTCPYCQTDVIDWSEEQYLQPCDHTLFVAMDLSFEYVSDRFEETLPRSIDEIHAHDDQLNIYQEISQSSFAEFKLYKMDLGALGLSRYIGFGE</sequence>
<evidence type="ECO:0000313" key="2">
    <source>
        <dbReference type="Proteomes" id="UP000294963"/>
    </source>
</evidence>
<dbReference type="Proteomes" id="UP000294963">
    <property type="component" value="Unassembled WGS sequence"/>
</dbReference>
<reference evidence="1 2" key="1">
    <citation type="submission" date="2019-03" db="EMBL/GenBank/DDBJ databases">
        <title>Genomic analyses of the natural microbiome of Caenorhabditis elegans.</title>
        <authorList>
            <person name="Samuel B."/>
        </authorList>
    </citation>
    <scope>NUCLEOTIDE SEQUENCE [LARGE SCALE GENOMIC DNA]</scope>
    <source>
        <strain evidence="1 2">JUb89</strain>
    </source>
</reference>
<proteinExistence type="predicted"/>
<accession>A0A4R1XSX1</accession>
<comment type="caution">
    <text evidence="1">The sequence shown here is derived from an EMBL/GenBank/DDBJ whole genome shotgun (WGS) entry which is preliminary data.</text>
</comment>
<dbReference type="EMBL" id="SLVJ01000010">
    <property type="protein sequence ID" value="TCM66966.1"/>
    <property type="molecule type" value="Genomic_DNA"/>
</dbReference>
<organism evidence="1 2">
    <name type="scientific">Acinetobacter calcoaceticus</name>
    <dbReference type="NCBI Taxonomy" id="471"/>
    <lineage>
        <taxon>Bacteria</taxon>
        <taxon>Pseudomonadati</taxon>
        <taxon>Pseudomonadota</taxon>
        <taxon>Gammaproteobacteria</taxon>
        <taxon>Moraxellales</taxon>
        <taxon>Moraxellaceae</taxon>
        <taxon>Acinetobacter</taxon>
        <taxon>Acinetobacter calcoaceticus/baumannii complex</taxon>
    </lineage>
</organism>
<keyword evidence="2" id="KW-1185">Reference proteome</keyword>
<gene>
    <name evidence="1" type="ORF">EC844_1107</name>
</gene>